<evidence type="ECO:0000313" key="3">
    <source>
        <dbReference type="Proteomes" id="UP001152622"/>
    </source>
</evidence>
<dbReference type="PANTHER" id="PTHR47440">
    <property type="entry name" value="RIKEN CDNA A430078G23 GENE"/>
    <property type="match status" value="1"/>
</dbReference>
<name>A0A9Q1FGH6_SYNKA</name>
<sequence length="278" mass="32296">MASFQRLQREQRQEQERWERDRERQRREAEAQEETLQRREEECRLQEAQLQEERAEQEALREQYQQDLERLRDSTQAVEKERERLELQSRLKRNKTSAALLTKEPSQALSHSSLFNGETPKPFLFPALPVTPDDQEERPPAVPPRRESMLNPAPKTEPPLQLISATNRHKQGGVQQQIPTKLALSKSKERRDKSRHQRSDSAASLDLRQILPMRMSGKDDRSLRGRRSVSPHQLCQPDVHPEVPPPPPAHAPSFHRNSAPPQSHKGTDSTAKEDIFFF</sequence>
<dbReference type="AlphaFoldDB" id="A0A9Q1FGH6"/>
<dbReference type="EMBL" id="JAINUF010000006">
    <property type="protein sequence ID" value="KAJ8357692.1"/>
    <property type="molecule type" value="Genomic_DNA"/>
</dbReference>
<dbReference type="Proteomes" id="UP001152622">
    <property type="component" value="Chromosome 6"/>
</dbReference>
<feature type="region of interest" description="Disordered" evidence="1">
    <location>
        <begin position="67"/>
        <end position="90"/>
    </location>
</feature>
<dbReference type="PANTHER" id="PTHR47440:SF1">
    <property type="entry name" value="RHO_RAC GUANINE NUCLEOTIDE EXCHANGE FACTOR 18"/>
    <property type="match status" value="1"/>
</dbReference>
<evidence type="ECO:0000313" key="2">
    <source>
        <dbReference type="EMBL" id="KAJ8357692.1"/>
    </source>
</evidence>
<comment type="caution">
    <text evidence="2">The sequence shown here is derived from an EMBL/GenBank/DDBJ whole genome shotgun (WGS) entry which is preliminary data.</text>
</comment>
<organism evidence="2 3">
    <name type="scientific">Synaphobranchus kaupii</name>
    <name type="common">Kaup's arrowtooth eel</name>
    <dbReference type="NCBI Taxonomy" id="118154"/>
    <lineage>
        <taxon>Eukaryota</taxon>
        <taxon>Metazoa</taxon>
        <taxon>Chordata</taxon>
        <taxon>Craniata</taxon>
        <taxon>Vertebrata</taxon>
        <taxon>Euteleostomi</taxon>
        <taxon>Actinopterygii</taxon>
        <taxon>Neopterygii</taxon>
        <taxon>Teleostei</taxon>
        <taxon>Anguilliformes</taxon>
        <taxon>Synaphobranchidae</taxon>
        <taxon>Synaphobranchus</taxon>
    </lineage>
</organism>
<gene>
    <name evidence="2" type="ORF">SKAU_G00204860</name>
</gene>
<feature type="region of interest" description="Disordered" evidence="1">
    <location>
        <begin position="1"/>
        <end position="41"/>
    </location>
</feature>
<proteinExistence type="predicted"/>
<evidence type="ECO:0000256" key="1">
    <source>
        <dbReference type="SAM" id="MobiDB-lite"/>
    </source>
</evidence>
<reference evidence="2" key="1">
    <citation type="journal article" date="2023" name="Science">
        <title>Genome structures resolve the early diversification of teleost fishes.</title>
        <authorList>
            <person name="Parey E."/>
            <person name="Louis A."/>
            <person name="Montfort J."/>
            <person name="Bouchez O."/>
            <person name="Roques C."/>
            <person name="Iampietro C."/>
            <person name="Lluch J."/>
            <person name="Castinel A."/>
            <person name="Donnadieu C."/>
            <person name="Desvignes T."/>
            <person name="Floi Bucao C."/>
            <person name="Jouanno E."/>
            <person name="Wen M."/>
            <person name="Mejri S."/>
            <person name="Dirks R."/>
            <person name="Jansen H."/>
            <person name="Henkel C."/>
            <person name="Chen W.J."/>
            <person name="Zahm M."/>
            <person name="Cabau C."/>
            <person name="Klopp C."/>
            <person name="Thompson A.W."/>
            <person name="Robinson-Rechavi M."/>
            <person name="Braasch I."/>
            <person name="Lecointre G."/>
            <person name="Bobe J."/>
            <person name="Postlethwait J.H."/>
            <person name="Berthelot C."/>
            <person name="Roest Crollius H."/>
            <person name="Guiguen Y."/>
        </authorList>
    </citation>
    <scope>NUCLEOTIDE SEQUENCE</scope>
    <source>
        <strain evidence="2">WJC10195</strain>
    </source>
</reference>
<feature type="compositionally biased region" description="Basic and acidic residues" evidence="1">
    <location>
        <begin position="265"/>
        <end position="278"/>
    </location>
</feature>
<feature type="region of interest" description="Disordered" evidence="1">
    <location>
        <begin position="124"/>
        <end position="278"/>
    </location>
</feature>
<accession>A0A9Q1FGH6</accession>
<protein>
    <submittedName>
        <fullName evidence="2">Uncharacterized protein</fullName>
    </submittedName>
</protein>
<feature type="compositionally biased region" description="Basic and acidic residues" evidence="1">
    <location>
        <begin position="67"/>
        <end position="89"/>
    </location>
</feature>
<feature type="region of interest" description="Disordered" evidence="1">
    <location>
        <begin position="96"/>
        <end position="115"/>
    </location>
</feature>
<dbReference type="OrthoDB" id="8963842at2759"/>
<dbReference type="InterPro" id="IPR053089">
    <property type="entry name" value="Rho_GEF18"/>
</dbReference>
<keyword evidence="3" id="KW-1185">Reference proteome</keyword>
<feature type="compositionally biased region" description="Basic and acidic residues" evidence="1">
    <location>
        <begin position="7"/>
        <end position="41"/>
    </location>
</feature>